<evidence type="ECO:0000256" key="3">
    <source>
        <dbReference type="ARBA" id="ARBA00022723"/>
    </source>
</evidence>
<evidence type="ECO:0000256" key="6">
    <source>
        <dbReference type="ARBA" id="ARBA00023004"/>
    </source>
</evidence>
<evidence type="ECO:0000256" key="7">
    <source>
        <dbReference type="ARBA" id="ARBA00023014"/>
    </source>
</evidence>
<keyword evidence="7" id="KW-0411">Iron-sulfur</keyword>
<keyword evidence="1" id="KW-0813">Transport</keyword>
<dbReference type="EMBL" id="JAGFNZ010000001">
    <property type="protein sequence ID" value="MBW7571382.1"/>
    <property type="molecule type" value="Genomic_DNA"/>
</dbReference>
<gene>
    <name evidence="9" type="ORF">J5W02_01035</name>
</gene>
<proteinExistence type="predicted"/>
<evidence type="ECO:0000256" key="2">
    <source>
        <dbReference type="ARBA" id="ARBA00022485"/>
    </source>
</evidence>
<keyword evidence="6" id="KW-0408">Iron</keyword>
<dbReference type="InterPro" id="IPR017900">
    <property type="entry name" value="4Fe4S_Fe_S_CS"/>
</dbReference>
<dbReference type="Gene3D" id="3.30.70.3270">
    <property type="match status" value="1"/>
</dbReference>
<reference evidence="9 10" key="1">
    <citation type="submission" date="2021-03" db="EMBL/GenBank/DDBJ databases">
        <title>Caproiciproducens sp. nov. isolated from feces of cow.</title>
        <authorList>
            <person name="Choi J.-Y."/>
        </authorList>
    </citation>
    <scope>NUCLEOTIDE SEQUENCE [LARGE SCALE GENOMIC DNA]</scope>
    <source>
        <strain evidence="9 10">AGMB10547</strain>
    </source>
</reference>
<evidence type="ECO:0000313" key="10">
    <source>
        <dbReference type="Proteomes" id="UP000719942"/>
    </source>
</evidence>
<organism evidence="9 10">
    <name type="scientific">Caproiciproducens faecalis</name>
    <dbReference type="NCBI Taxonomy" id="2820301"/>
    <lineage>
        <taxon>Bacteria</taxon>
        <taxon>Bacillati</taxon>
        <taxon>Bacillota</taxon>
        <taxon>Clostridia</taxon>
        <taxon>Eubacteriales</taxon>
        <taxon>Acutalibacteraceae</taxon>
        <taxon>Caproiciproducens</taxon>
    </lineage>
</organism>
<dbReference type="RefSeq" id="WP_219963796.1">
    <property type="nucleotide sequence ID" value="NZ_JAGFNZ010000001.1"/>
</dbReference>
<dbReference type="InterPro" id="IPR017896">
    <property type="entry name" value="4Fe4S_Fe-S-bd"/>
</dbReference>
<comment type="caution">
    <text evidence="9">The sequence shown here is derived from an EMBL/GenBank/DDBJ whole genome shotgun (WGS) entry which is preliminary data.</text>
</comment>
<dbReference type="PANTHER" id="PTHR43687">
    <property type="entry name" value="ADENYLYLSULFATE REDUCTASE, BETA SUBUNIT"/>
    <property type="match status" value="1"/>
</dbReference>
<keyword evidence="10" id="KW-1185">Reference proteome</keyword>
<dbReference type="PROSITE" id="PS00198">
    <property type="entry name" value="4FE4S_FER_1"/>
    <property type="match status" value="2"/>
</dbReference>
<keyword evidence="2" id="KW-0004">4Fe-4S</keyword>
<evidence type="ECO:0000256" key="4">
    <source>
        <dbReference type="ARBA" id="ARBA00022737"/>
    </source>
</evidence>
<keyword evidence="3" id="KW-0479">Metal-binding</keyword>
<name>A0ABS7DJW2_9FIRM</name>
<evidence type="ECO:0000256" key="1">
    <source>
        <dbReference type="ARBA" id="ARBA00022448"/>
    </source>
</evidence>
<dbReference type="InterPro" id="IPR050572">
    <property type="entry name" value="Fe-S_Ferredoxin"/>
</dbReference>
<feature type="domain" description="4Fe-4S ferredoxin-type" evidence="8">
    <location>
        <begin position="36"/>
        <end position="65"/>
    </location>
</feature>
<protein>
    <submittedName>
        <fullName evidence="9">4Fe-4S dicluster domain-containing protein</fullName>
    </submittedName>
</protein>
<evidence type="ECO:0000313" key="9">
    <source>
        <dbReference type="EMBL" id="MBW7571382.1"/>
    </source>
</evidence>
<accession>A0ABS7DJW2</accession>
<feature type="domain" description="4Fe-4S ferredoxin-type" evidence="8">
    <location>
        <begin position="67"/>
        <end position="96"/>
    </location>
</feature>
<evidence type="ECO:0000259" key="8">
    <source>
        <dbReference type="PROSITE" id="PS51379"/>
    </source>
</evidence>
<sequence>MSLLTFAKIELHNLFSKPATRPYPEQPRNYPQRTRGHIENDVETCVLCGICSKKCPTGAIQVDRAGKSWSIQRFSCIQCGYCVESCPKKCLSMLQSYTQPAERKTIETVSKAPVENQNAS</sequence>
<keyword evidence="4" id="KW-0677">Repeat</keyword>
<dbReference type="Pfam" id="PF13237">
    <property type="entry name" value="Fer4_10"/>
    <property type="match status" value="1"/>
</dbReference>
<evidence type="ECO:0000256" key="5">
    <source>
        <dbReference type="ARBA" id="ARBA00022982"/>
    </source>
</evidence>
<dbReference type="Proteomes" id="UP000719942">
    <property type="component" value="Unassembled WGS sequence"/>
</dbReference>
<dbReference type="PROSITE" id="PS51379">
    <property type="entry name" value="4FE4S_FER_2"/>
    <property type="match status" value="2"/>
</dbReference>
<dbReference type="PANTHER" id="PTHR43687:SF6">
    <property type="entry name" value="L-ASPARTATE SEMIALDEHYDE SULFURTRANSFERASE IRON-SULFUR SUBUNIT"/>
    <property type="match status" value="1"/>
</dbReference>
<dbReference type="SUPFAM" id="SSF54862">
    <property type="entry name" value="4Fe-4S ferredoxins"/>
    <property type="match status" value="1"/>
</dbReference>
<keyword evidence="5" id="KW-0249">Electron transport</keyword>